<feature type="compositionally biased region" description="Low complexity" evidence="1">
    <location>
        <begin position="129"/>
        <end position="138"/>
    </location>
</feature>
<sequence>MEMCSLRGLLKWPDVEGNKSSPFPGAHLLTGLSPKLRSVFMRKAIHHSDEYYQTFVEKLLKKLTLGPPAQQSLPPPMASSLEVKPRSMSLPNIGPLEEVDPHGSFHATPARHSFPTATAQRPGLPPALVPAASLPALPTHAPSGPVASRPSSLPLQHNPSPCSLGTGAEAWCPAPPMPSVSASPSWTELLCLSQQAHIANLQRELFAMQADVQHLRATMQRQQEVPQLLCSKVPHCCCGARGHSTNAHQDALQHAVFMLQSAAQSAALALPHQFSHVALANQPHQQPIAPAAAADVPGWPTASMGNAPLGSAHRNILLPPLHSRRRIQSNGMPGVSEAGSLEGRGDPHHPGTTPSSSSQADALLEGSTFPQQAAACNFASNSVDGDPGGERWVEKQLGVVLSPGAGVRAPGERRSDGELPRWLQGTALPPVKVGLQNKGYGPRGRL</sequence>
<evidence type="ECO:0000313" key="2">
    <source>
        <dbReference type="EMBL" id="KAF5840484.1"/>
    </source>
</evidence>
<gene>
    <name evidence="2" type="ORF">DUNSADRAFT_16575</name>
</gene>
<dbReference type="Proteomes" id="UP000815325">
    <property type="component" value="Unassembled WGS sequence"/>
</dbReference>
<comment type="caution">
    <text evidence="2">The sequence shown here is derived from an EMBL/GenBank/DDBJ whole genome shotgun (WGS) entry which is preliminary data.</text>
</comment>
<protein>
    <submittedName>
        <fullName evidence="2">Uncharacterized protein</fullName>
    </submittedName>
</protein>
<accession>A0ABQ7H0V9</accession>
<dbReference type="EMBL" id="MU069512">
    <property type="protein sequence ID" value="KAF5840484.1"/>
    <property type="molecule type" value="Genomic_DNA"/>
</dbReference>
<proteinExistence type="predicted"/>
<evidence type="ECO:0000313" key="3">
    <source>
        <dbReference type="Proteomes" id="UP000815325"/>
    </source>
</evidence>
<feature type="region of interest" description="Disordered" evidence="1">
    <location>
        <begin position="67"/>
        <end position="160"/>
    </location>
</feature>
<feature type="region of interest" description="Disordered" evidence="1">
    <location>
        <begin position="326"/>
        <end position="362"/>
    </location>
</feature>
<keyword evidence="3" id="KW-1185">Reference proteome</keyword>
<organism evidence="2 3">
    <name type="scientific">Dunaliella salina</name>
    <name type="common">Green alga</name>
    <name type="synonym">Protococcus salinus</name>
    <dbReference type="NCBI Taxonomy" id="3046"/>
    <lineage>
        <taxon>Eukaryota</taxon>
        <taxon>Viridiplantae</taxon>
        <taxon>Chlorophyta</taxon>
        <taxon>core chlorophytes</taxon>
        <taxon>Chlorophyceae</taxon>
        <taxon>CS clade</taxon>
        <taxon>Chlamydomonadales</taxon>
        <taxon>Dunaliellaceae</taxon>
        <taxon>Dunaliella</taxon>
    </lineage>
</organism>
<reference evidence="2" key="1">
    <citation type="submission" date="2017-08" db="EMBL/GenBank/DDBJ databases">
        <authorList>
            <person name="Polle J.E."/>
            <person name="Barry K."/>
            <person name="Cushman J."/>
            <person name="Schmutz J."/>
            <person name="Tran D."/>
            <person name="Hathwaick L.T."/>
            <person name="Yim W.C."/>
            <person name="Jenkins J."/>
            <person name="Mckie-Krisberg Z.M."/>
            <person name="Prochnik S."/>
            <person name="Lindquist E."/>
            <person name="Dockter R.B."/>
            <person name="Adam C."/>
            <person name="Molina H."/>
            <person name="Bunkerborg J."/>
            <person name="Jin E."/>
            <person name="Buchheim M."/>
            <person name="Magnuson J."/>
        </authorList>
    </citation>
    <scope>NUCLEOTIDE SEQUENCE</scope>
    <source>
        <strain evidence="2">CCAP 19/18</strain>
    </source>
</reference>
<evidence type="ECO:0000256" key="1">
    <source>
        <dbReference type="SAM" id="MobiDB-lite"/>
    </source>
</evidence>
<name>A0ABQ7H0V9_DUNSA</name>
<feature type="compositionally biased region" description="Polar residues" evidence="1">
    <location>
        <begin position="149"/>
        <end position="160"/>
    </location>
</feature>